<comment type="subcellular location">
    <subcellularLocation>
        <location evidence="1">Nucleus</location>
    </subcellularLocation>
</comment>
<keyword evidence="2" id="KW-0539">Nucleus</keyword>
<feature type="compositionally biased region" description="Basic and acidic residues" evidence="3">
    <location>
        <begin position="130"/>
        <end position="141"/>
    </location>
</feature>
<dbReference type="GO" id="GO:0017025">
    <property type="term" value="F:TBP-class protein binding"/>
    <property type="evidence" value="ECO:0007669"/>
    <property type="project" value="InterPro"/>
</dbReference>
<dbReference type="GO" id="GO:0004402">
    <property type="term" value="F:histone acetyltransferase activity"/>
    <property type="evidence" value="ECO:0007669"/>
    <property type="project" value="InterPro"/>
</dbReference>
<evidence type="ECO:0000256" key="2">
    <source>
        <dbReference type="ARBA" id="ARBA00023242"/>
    </source>
</evidence>
<dbReference type="EMBL" id="JAHCVI010000001">
    <property type="protein sequence ID" value="KAG7292909.1"/>
    <property type="molecule type" value="Genomic_DNA"/>
</dbReference>
<sequence length="1151" mass="129506">MAPDKSPEPGALNDEDWKVQEARDDAAIQEIQEGLASGVGELLSKIEQGASFDQAGKADDAIDYEDIDLSDDDLPDEELPASGGSGDGPGLTDDNDTDDLFGENLPSSPLAAHGDLASSPHPMDADEDDRMQLDDQPRESLADLIALNFGDHGTKPSDANQDPNIPPPAETLAEAVKQAFPGFKEKAVLPWNEILRPKQAHWLAKKPAKPPKPLVPTKLSLELEADQEKLFRISGPASGSVYQRIREAETRGLVSLEEAEPLEQADLEVFNLDDESESEAIGGYTLRDIALVCDDWDTMIRLGDALATQAPAQTDSLSDNMLIKTEVDGDDEDWDRMFLDAPPKKRRVEAPKGLPPIPRFTAPNFDNFEEATSKFGKRVILDMNDPYLLIDDVESERVAKRRKIQHKTVRMANGRLGRELSQRFNFSSDTAYDALKENSQSKVRATLASIPVEHSLTAKRLSWPYYKVKLSASDPHSYHRPQFHPKRDAFHPIKFRPPTLKKKKQLKGKRISEIFQTSSDLTMNDNSSAILFEYCEEIPIVLSNFGMGQKIINYYRRSKGTDARPEKRELGEPYILMPEDRSPFAMVGQVHPGETVPTLHNQMFRAPIFKHSPRSTDFILGRSSTGKSGSSWYLRNIDHLFVVGQILPSMEVPGPHSRRVTNIAKNRLKMVSYRLLHRSDNVTLTDITRHVADSNESQNRQKLKEFLVFRKEQRNWVLPEGEELMPESEIRGLVRPEEVCLLDAMQVGSHELENGGYEVNDALFKDDDIMEGDELPPDALANKMAPWRLTKAFIDASHGKAMIAVHGPGDPTGKGLGVSYLRTSMKGGFLEQLHGPLATSADAIERQRKANGGHMYNVKNQDSLYTESLRDIWTRQKESLEDTQEHDDDDVLAQEDEDERFNVQSQAAQHAAVPDGVSQVSQSQASGLNWRKLKIIREVRGEDGQLQTVTEIVHDPVVIAQYSKRRRQMEFENIDIYNVKLTGDREKDELILEKARIEQERLEKNKERRKKREKQKKLQQKMRDGNVRDDGSPEPTAEKVTGTTRKCANCGQVGHIKTNKKYVCPCSQRKTAPLGEAETGNKQLPGPDKPRKSSKRDNWRPTQDPRVGDKFWDPRCWEAGAFENKMEAPPPPKGKQKQVTWEDAEDWGFGE</sequence>
<feature type="compositionally biased region" description="Basic and acidic residues" evidence="3">
    <location>
        <begin position="1021"/>
        <end position="1031"/>
    </location>
</feature>
<keyword evidence="6" id="KW-1185">Reference proteome</keyword>
<dbReference type="GO" id="GO:0005669">
    <property type="term" value="C:transcription factor TFIID complex"/>
    <property type="evidence" value="ECO:0007669"/>
    <property type="project" value="InterPro"/>
</dbReference>
<reference evidence="5" key="1">
    <citation type="submission" date="2023-02" db="EMBL/GenBank/DDBJ databases">
        <authorList>
            <person name="Palmer J.M."/>
        </authorList>
    </citation>
    <scope>NUCLEOTIDE SEQUENCE</scope>
    <source>
        <strain evidence="5">FW57</strain>
    </source>
</reference>
<feature type="region of interest" description="Disordered" evidence="3">
    <location>
        <begin position="53"/>
        <end position="162"/>
    </location>
</feature>
<evidence type="ECO:0000313" key="6">
    <source>
        <dbReference type="Proteomes" id="UP001197093"/>
    </source>
</evidence>
<feature type="compositionally biased region" description="Acidic residues" evidence="3">
    <location>
        <begin position="1142"/>
        <end position="1151"/>
    </location>
</feature>
<feature type="compositionally biased region" description="Acidic residues" evidence="3">
    <location>
        <begin position="61"/>
        <end position="79"/>
    </location>
</feature>
<dbReference type="PANTHER" id="PTHR13900:SF0">
    <property type="entry name" value="TRANSCRIPTION INITIATION FACTOR TFIID SUBUNIT 1"/>
    <property type="match status" value="1"/>
</dbReference>
<dbReference type="AlphaFoldDB" id="A0AAD4HZ50"/>
<feature type="domain" description="Transcription initiation factor TFIID subunit 1 histone acetyltransferase" evidence="4">
    <location>
        <begin position="424"/>
        <end position="880"/>
    </location>
</feature>
<feature type="compositionally biased region" description="Basic and acidic residues" evidence="3">
    <location>
        <begin position="1106"/>
        <end position="1116"/>
    </location>
</feature>
<dbReference type="PANTHER" id="PTHR13900">
    <property type="entry name" value="TRANSCRIPTION INITIATION FACTOR TFIID"/>
    <property type="match status" value="1"/>
</dbReference>
<dbReference type="Proteomes" id="UP001197093">
    <property type="component" value="Unassembled WGS sequence"/>
</dbReference>
<accession>A0AAD4HZ50</accession>
<evidence type="ECO:0000259" key="4">
    <source>
        <dbReference type="Pfam" id="PF12157"/>
    </source>
</evidence>
<name>A0AAD4HZ50_9PEZI</name>
<gene>
    <name evidence="5" type="ORF">NEMBOFW57_002954</name>
</gene>
<feature type="compositionally biased region" description="Basic residues" evidence="3">
    <location>
        <begin position="1007"/>
        <end position="1020"/>
    </location>
</feature>
<feature type="compositionally biased region" description="Basic and acidic residues" evidence="3">
    <location>
        <begin position="1088"/>
        <end position="1099"/>
    </location>
</feature>
<evidence type="ECO:0000256" key="3">
    <source>
        <dbReference type="SAM" id="MobiDB-lite"/>
    </source>
</evidence>
<dbReference type="GO" id="GO:0051123">
    <property type="term" value="P:RNA polymerase II preinitiation complex assembly"/>
    <property type="evidence" value="ECO:0007669"/>
    <property type="project" value="TreeGrafter"/>
</dbReference>
<dbReference type="Pfam" id="PF12157">
    <property type="entry name" value="DUF3591"/>
    <property type="match status" value="1"/>
</dbReference>
<protein>
    <recommendedName>
        <fullName evidence="4">Transcription initiation factor TFIID subunit 1 histone acetyltransferase domain-containing protein</fullName>
    </recommendedName>
</protein>
<dbReference type="InterPro" id="IPR022591">
    <property type="entry name" value="TAF1_HAT_dom"/>
</dbReference>
<dbReference type="GO" id="GO:0016251">
    <property type="term" value="F:RNA polymerase II general transcription initiation factor activity"/>
    <property type="evidence" value="ECO:0007669"/>
    <property type="project" value="InterPro"/>
</dbReference>
<dbReference type="InterPro" id="IPR040240">
    <property type="entry name" value="TAF1"/>
</dbReference>
<evidence type="ECO:0000313" key="5">
    <source>
        <dbReference type="EMBL" id="KAG7292909.1"/>
    </source>
</evidence>
<feature type="region of interest" description="Disordered" evidence="3">
    <location>
        <begin position="1003"/>
        <end position="1043"/>
    </location>
</feature>
<organism evidence="5 6">
    <name type="scientific">Staphylotrichum longicolle</name>
    <dbReference type="NCBI Taxonomy" id="669026"/>
    <lineage>
        <taxon>Eukaryota</taxon>
        <taxon>Fungi</taxon>
        <taxon>Dikarya</taxon>
        <taxon>Ascomycota</taxon>
        <taxon>Pezizomycotina</taxon>
        <taxon>Sordariomycetes</taxon>
        <taxon>Sordariomycetidae</taxon>
        <taxon>Sordariales</taxon>
        <taxon>Chaetomiaceae</taxon>
        <taxon>Staphylotrichum</taxon>
    </lineage>
</organism>
<proteinExistence type="predicted"/>
<comment type="caution">
    <text evidence="5">The sequence shown here is derived from an EMBL/GenBank/DDBJ whole genome shotgun (WGS) entry which is preliminary data.</text>
</comment>
<evidence type="ECO:0000256" key="1">
    <source>
        <dbReference type="ARBA" id="ARBA00004123"/>
    </source>
</evidence>
<feature type="region of interest" description="Disordered" evidence="3">
    <location>
        <begin position="1073"/>
        <end position="1151"/>
    </location>
</feature>